<dbReference type="SUPFAM" id="SSF46689">
    <property type="entry name" value="Homeodomain-like"/>
    <property type="match status" value="1"/>
</dbReference>
<dbReference type="EMBL" id="NCEQ01000005">
    <property type="protein sequence ID" value="OYX57607.1"/>
    <property type="molecule type" value="Genomic_DNA"/>
</dbReference>
<dbReference type="GO" id="GO:0000976">
    <property type="term" value="F:transcription cis-regulatory region binding"/>
    <property type="evidence" value="ECO:0007669"/>
    <property type="project" value="TreeGrafter"/>
</dbReference>
<proteinExistence type="predicted"/>
<evidence type="ECO:0000256" key="2">
    <source>
        <dbReference type="ARBA" id="ARBA00023125"/>
    </source>
</evidence>
<dbReference type="Proteomes" id="UP000216147">
    <property type="component" value="Unassembled WGS sequence"/>
</dbReference>
<evidence type="ECO:0000259" key="5">
    <source>
        <dbReference type="PROSITE" id="PS50977"/>
    </source>
</evidence>
<dbReference type="SUPFAM" id="SSF48498">
    <property type="entry name" value="Tetracyclin repressor-like, C-terminal domain"/>
    <property type="match status" value="1"/>
</dbReference>
<name>A0A258HLW3_9CAUL</name>
<reference evidence="6 7" key="1">
    <citation type="submission" date="2017-03" db="EMBL/GenBank/DDBJ databases">
        <title>Lifting the veil on microbial sulfur biogeochemistry in mining wastewaters.</title>
        <authorList>
            <person name="Kantor R.S."/>
            <person name="Colenbrander Nelson T."/>
            <person name="Marshall S."/>
            <person name="Bennett D."/>
            <person name="Apte S."/>
            <person name="Camacho D."/>
            <person name="Thomas B.C."/>
            <person name="Warren L.A."/>
            <person name="Banfield J.F."/>
        </authorList>
    </citation>
    <scope>NUCLEOTIDE SEQUENCE [LARGE SCALE GENOMIC DNA]</scope>
    <source>
        <strain evidence="6">32-68-21</strain>
    </source>
</reference>
<evidence type="ECO:0000313" key="7">
    <source>
        <dbReference type="Proteomes" id="UP000216147"/>
    </source>
</evidence>
<accession>A0A258HLW3</accession>
<feature type="DNA-binding region" description="H-T-H motif" evidence="4">
    <location>
        <begin position="43"/>
        <end position="62"/>
    </location>
</feature>
<keyword evidence="1" id="KW-0805">Transcription regulation</keyword>
<dbReference type="InterPro" id="IPR001647">
    <property type="entry name" value="HTH_TetR"/>
</dbReference>
<evidence type="ECO:0000256" key="4">
    <source>
        <dbReference type="PROSITE-ProRule" id="PRU00335"/>
    </source>
</evidence>
<dbReference type="PANTHER" id="PTHR30055">
    <property type="entry name" value="HTH-TYPE TRANSCRIPTIONAL REGULATOR RUTR"/>
    <property type="match status" value="1"/>
</dbReference>
<dbReference type="PROSITE" id="PS50977">
    <property type="entry name" value="HTH_TETR_2"/>
    <property type="match status" value="1"/>
</dbReference>
<evidence type="ECO:0000256" key="3">
    <source>
        <dbReference type="ARBA" id="ARBA00023163"/>
    </source>
</evidence>
<dbReference type="InterPro" id="IPR009057">
    <property type="entry name" value="Homeodomain-like_sf"/>
</dbReference>
<keyword evidence="2 4" id="KW-0238">DNA-binding</keyword>
<dbReference type="GO" id="GO:0003700">
    <property type="term" value="F:DNA-binding transcription factor activity"/>
    <property type="evidence" value="ECO:0007669"/>
    <property type="project" value="TreeGrafter"/>
</dbReference>
<dbReference type="Gene3D" id="1.10.357.10">
    <property type="entry name" value="Tetracycline Repressor, domain 2"/>
    <property type="match status" value="1"/>
</dbReference>
<sequence>MSVLNKSAVSVPKSSIRRDVIRHRAALLDAATEVFAKDGIEAPLVEIARRAGVGRGTLYRHFPERIDLIVALLERNLDELEAQAADLADQPEGLLALIRTMINQDVDVAPLLDSDLIVPAPLLARFVAICRRPLEAARRAGVVRQDLDETDLLDLTVMAGSALRRWGLEERRVRAPRILALLLEGIRSDADGKSLDSDQPG</sequence>
<protein>
    <recommendedName>
        <fullName evidence="5">HTH tetR-type domain-containing protein</fullName>
    </recommendedName>
</protein>
<comment type="caution">
    <text evidence="6">The sequence shown here is derived from an EMBL/GenBank/DDBJ whole genome shotgun (WGS) entry which is preliminary data.</text>
</comment>
<dbReference type="PANTHER" id="PTHR30055:SF234">
    <property type="entry name" value="HTH-TYPE TRANSCRIPTIONAL REGULATOR BETI"/>
    <property type="match status" value="1"/>
</dbReference>
<organism evidence="6 7">
    <name type="scientific">Brevundimonas subvibrioides</name>
    <dbReference type="NCBI Taxonomy" id="74313"/>
    <lineage>
        <taxon>Bacteria</taxon>
        <taxon>Pseudomonadati</taxon>
        <taxon>Pseudomonadota</taxon>
        <taxon>Alphaproteobacteria</taxon>
        <taxon>Caulobacterales</taxon>
        <taxon>Caulobacteraceae</taxon>
        <taxon>Brevundimonas</taxon>
    </lineage>
</organism>
<keyword evidence="3" id="KW-0804">Transcription</keyword>
<dbReference type="PRINTS" id="PR00455">
    <property type="entry name" value="HTHTETR"/>
</dbReference>
<evidence type="ECO:0000256" key="1">
    <source>
        <dbReference type="ARBA" id="ARBA00023015"/>
    </source>
</evidence>
<dbReference type="InterPro" id="IPR036271">
    <property type="entry name" value="Tet_transcr_reg_TetR-rel_C_sf"/>
</dbReference>
<gene>
    <name evidence="6" type="ORF">B7Y86_05595</name>
</gene>
<dbReference type="Pfam" id="PF00440">
    <property type="entry name" value="TetR_N"/>
    <property type="match status" value="1"/>
</dbReference>
<dbReference type="AlphaFoldDB" id="A0A258HLW3"/>
<feature type="domain" description="HTH tetR-type" evidence="5">
    <location>
        <begin position="21"/>
        <end position="80"/>
    </location>
</feature>
<evidence type="ECO:0000313" key="6">
    <source>
        <dbReference type="EMBL" id="OYX57607.1"/>
    </source>
</evidence>
<dbReference type="InterPro" id="IPR050109">
    <property type="entry name" value="HTH-type_TetR-like_transc_reg"/>
</dbReference>